<sequence>MDASLFDMKGCLIDMHRTRIWRWRIALTAFLLLLAAGGFMLFRTSPLAEQETGDTQVSSIAIFALKGCGGCSKALGVMEQMEATWPDYRYQYFSISEDTEAVNRYGITEHPTILFLNAQEEELGRLTEDISSDRILRELEDIAANGARPPKGTILSAIPSTMPSVTLHAYDPFSGLFTPVSQYVQTDTTVSYPKVSAMTMLTQLSDLLPPELESAIPAGVSFVEIRTEHGVTVVELSPSFRAFTDSKEGERAEEAIALTLQTFEGVNGVQVVSGAYRSDILYAEALAGRSDGKNDYLLHPDTPLPHMSSVKEYNAAILHASHLAFMPCFCGCSDAGHSSNLNCYYAQEEDGRLTPTMHAKFCQTCLDVTNMYLDGRQQGLSLKEIRQSVDRAYEGIEPTDTPMPMNE</sequence>
<dbReference type="Gene3D" id="3.40.30.10">
    <property type="entry name" value="Glutaredoxin"/>
    <property type="match status" value="1"/>
</dbReference>
<keyword evidence="1" id="KW-0472">Membrane</keyword>
<evidence type="ECO:0000313" key="3">
    <source>
        <dbReference type="EMBL" id="AYB46836.1"/>
    </source>
</evidence>
<dbReference type="Pfam" id="PF13798">
    <property type="entry name" value="PCYCGC"/>
    <property type="match status" value="1"/>
</dbReference>
<feature type="domain" description="GerMN" evidence="2">
    <location>
        <begin position="183"/>
        <end position="271"/>
    </location>
</feature>
<dbReference type="SUPFAM" id="SSF52833">
    <property type="entry name" value="Thioredoxin-like"/>
    <property type="match status" value="1"/>
</dbReference>
<name>A0A385TSZ0_PAELA</name>
<keyword evidence="1" id="KW-0812">Transmembrane</keyword>
<accession>A0A385TSZ0</accession>
<evidence type="ECO:0000259" key="2">
    <source>
        <dbReference type="Pfam" id="PF10646"/>
    </source>
</evidence>
<proteinExistence type="predicted"/>
<keyword evidence="4" id="KW-1185">Reference proteome</keyword>
<protein>
    <recommendedName>
        <fullName evidence="2">GerMN domain-containing protein</fullName>
    </recommendedName>
</protein>
<dbReference type="InterPro" id="IPR036249">
    <property type="entry name" value="Thioredoxin-like_sf"/>
</dbReference>
<dbReference type="Pfam" id="PF10646">
    <property type="entry name" value="Germane"/>
    <property type="match status" value="1"/>
</dbReference>
<dbReference type="InterPro" id="IPR019606">
    <property type="entry name" value="GerMN"/>
</dbReference>
<evidence type="ECO:0000256" key="1">
    <source>
        <dbReference type="SAM" id="Phobius"/>
    </source>
</evidence>
<dbReference type="KEGG" id="plw:D5F53_27540"/>
<dbReference type="EMBL" id="CP032412">
    <property type="protein sequence ID" value="AYB46836.1"/>
    <property type="molecule type" value="Genomic_DNA"/>
</dbReference>
<reference evidence="3 4" key="1">
    <citation type="submission" date="2018-09" db="EMBL/GenBank/DDBJ databases">
        <title>Genome Sequence of Paenibacillus lautus Strain E7593-69, Azo Dye-Degrading Bacteria, Isolated from Commercial Tattoo Inks.</title>
        <authorList>
            <person name="Nho S.W."/>
            <person name="Kim S.-J."/>
            <person name="Kweon O."/>
            <person name="Cerniglia C.E."/>
        </authorList>
    </citation>
    <scope>NUCLEOTIDE SEQUENCE [LARGE SCALE GENOMIC DNA]</scope>
    <source>
        <strain evidence="3 4">E7593-69</strain>
    </source>
</reference>
<dbReference type="AlphaFoldDB" id="A0A385TSZ0"/>
<dbReference type="Proteomes" id="UP000266552">
    <property type="component" value="Chromosome"/>
</dbReference>
<keyword evidence="1" id="KW-1133">Transmembrane helix</keyword>
<evidence type="ECO:0000313" key="4">
    <source>
        <dbReference type="Proteomes" id="UP000266552"/>
    </source>
</evidence>
<feature type="transmembrane region" description="Helical" evidence="1">
    <location>
        <begin position="21"/>
        <end position="42"/>
    </location>
</feature>
<dbReference type="InterPro" id="IPR025673">
    <property type="entry name" value="PCYCGC"/>
</dbReference>
<gene>
    <name evidence="3" type="ORF">D5F53_27540</name>
</gene>
<organism evidence="3 4">
    <name type="scientific">Paenibacillus lautus</name>
    <name type="common">Bacillus lautus</name>
    <dbReference type="NCBI Taxonomy" id="1401"/>
    <lineage>
        <taxon>Bacteria</taxon>
        <taxon>Bacillati</taxon>
        <taxon>Bacillota</taxon>
        <taxon>Bacilli</taxon>
        <taxon>Bacillales</taxon>
        <taxon>Paenibacillaceae</taxon>
        <taxon>Paenibacillus</taxon>
    </lineage>
</organism>